<keyword evidence="1" id="KW-1185">Reference proteome</keyword>
<protein>
    <submittedName>
        <fullName evidence="2">Uncharacterized protein</fullName>
    </submittedName>
</protein>
<sequence length="228" mass="26649">MTTNPSQQYQQIMNLLLHLYLRMRYNEYIFMGMCQISWRGPTGSVVYQQRALNILFTYMHHYLVQNLINVENAYCASLELSLRVRSECEITVFLYDVPAQQFEYPMRGSTVYCQLKNPKHDQTSEIRERFFQSISLISESESFDMIYLRSFIDEATRNFREILRVVMENYNKLSEWTKIFGKQISLDLNAILAGAGSCEHERPCTDNLCNGLASILLLASIILEETKD</sequence>
<dbReference type="AlphaFoldDB" id="A0A915LWU8"/>
<evidence type="ECO:0000313" key="1">
    <source>
        <dbReference type="Proteomes" id="UP000887561"/>
    </source>
</evidence>
<organism evidence="1 2">
    <name type="scientific">Meloidogyne javanica</name>
    <name type="common">Root-knot nematode worm</name>
    <dbReference type="NCBI Taxonomy" id="6303"/>
    <lineage>
        <taxon>Eukaryota</taxon>
        <taxon>Metazoa</taxon>
        <taxon>Ecdysozoa</taxon>
        <taxon>Nematoda</taxon>
        <taxon>Chromadorea</taxon>
        <taxon>Rhabditida</taxon>
        <taxon>Tylenchina</taxon>
        <taxon>Tylenchomorpha</taxon>
        <taxon>Tylenchoidea</taxon>
        <taxon>Meloidogynidae</taxon>
        <taxon>Meloidogyninae</taxon>
        <taxon>Meloidogyne</taxon>
        <taxon>Meloidogyne incognita group</taxon>
    </lineage>
</organism>
<accession>A0A915LWU8</accession>
<dbReference type="WBParaSite" id="scaffold2174_cov207.g4375">
    <property type="protein sequence ID" value="scaffold2174_cov207.g4375"/>
    <property type="gene ID" value="scaffold2174_cov207.g4375"/>
</dbReference>
<evidence type="ECO:0000313" key="2">
    <source>
        <dbReference type="WBParaSite" id="scaffold2174_cov207.g4375"/>
    </source>
</evidence>
<dbReference type="Proteomes" id="UP000887561">
    <property type="component" value="Unplaced"/>
</dbReference>
<proteinExistence type="predicted"/>
<reference evidence="2" key="1">
    <citation type="submission" date="2022-11" db="UniProtKB">
        <authorList>
            <consortium name="WormBaseParasite"/>
        </authorList>
    </citation>
    <scope>IDENTIFICATION</scope>
</reference>
<name>A0A915LWU8_MELJA</name>